<proteinExistence type="predicted"/>
<dbReference type="KEGG" id="nwi:Nwi_1153"/>
<keyword evidence="1" id="KW-0472">Membrane</keyword>
<dbReference type="RefSeq" id="WP_011314445.1">
    <property type="nucleotide sequence ID" value="NC_007406.1"/>
</dbReference>
<reference evidence="2 3" key="1">
    <citation type="journal article" date="2006" name="Appl. Environ. Microbiol.">
        <title>Genome sequence of the chemolithoautotrophic nitrite-oxidizing bacterium Nitrobacter winogradskyi Nb-255.</title>
        <authorList>
            <person name="Starkenburg S.R."/>
            <person name="Chain P.S."/>
            <person name="Sayavedra-Soto L.A."/>
            <person name="Hauser L."/>
            <person name="Land M.L."/>
            <person name="Larimer F.W."/>
            <person name="Malfatti S.A."/>
            <person name="Klotz M.G."/>
            <person name="Bottomley P.J."/>
            <person name="Arp D.J."/>
            <person name="Hickey W.J."/>
        </authorList>
    </citation>
    <scope>NUCLEOTIDE SEQUENCE [LARGE SCALE GENOMIC DNA]</scope>
    <source>
        <strain evidence="3">ATCC 25391 / DSM 10237 / CIP 104748 / NCIMB 11846 / Nb-255</strain>
    </source>
</reference>
<sequence>MRRLAKFASELLWDTSGATAIEYALIASGISIVIVAAVSGIGGSLRDRFDALNGLLK</sequence>
<keyword evidence="1" id="KW-0812">Transmembrane</keyword>
<dbReference type="InterPro" id="IPR007047">
    <property type="entry name" value="Flp_Fap"/>
</dbReference>
<dbReference type="AlphaFoldDB" id="Q3STH6"/>
<gene>
    <name evidence="2" type="ordered locus">Nwi_1153</name>
</gene>
<protein>
    <submittedName>
        <fullName evidence="2">Flp/Fap pilin component</fullName>
    </submittedName>
</protein>
<feature type="transmembrane region" description="Helical" evidence="1">
    <location>
        <begin position="20"/>
        <end position="41"/>
    </location>
</feature>
<accession>Q3STH6</accession>
<evidence type="ECO:0000313" key="2">
    <source>
        <dbReference type="EMBL" id="ABA04415.1"/>
    </source>
</evidence>
<organism evidence="2 3">
    <name type="scientific">Nitrobacter winogradskyi (strain ATCC 25391 / DSM 10237 / CIP 104748 / NCIMB 11846 / Nb-255)</name>
    <dbReference type="NCBI Taxonomy" id="323098"/>
    <lineage>
        <taxon>Bacteria</taxon>
        <taxon>Pseudomonadati</taxon>
        <taxon>Pseudomonadota</taxon>
        <taxon>Alphaproteobacteria</taxon>
        <taxon>Hyphomicrobiales</taxon>
        <taxon>Nitrobacteraceae</taxon>
        <taxon>Nitrobacter</taxon>
    </lineage>
</organism>
<evidence type="ECO:0000256" key="1">
    <source>
        <dbReference type="SAM" id="Phobius"/>
    </source>
</evidence>
<dbReference type="Pfam" id="PF04964">
    <property type="entry name" value="Flp_Fap"/>
    <property type="match status" value="1"/>
</dbReference>
<evidence type="ECO:0000313" key="3">
    <source>
        <dbReference type="Proteomes" id="UP000002531"/>
    </source>
</evidence>
<name>Q3STH6_NITWN</name>
<keyword evidence="3" id="KW-1185">Reference proteome</keyword>
<dbReference type="eggNOG" id="COG3847">
    <property type="taxonomic scope" value="Bacteria"/>
</dbReference>
<dbReference type="Proteomes" id="UP000002531">
    <property type="component" value="Chromosome"/>
</dbReference>
<dbReference type="STRING" id="323098.Nwi_1153"/>
<dbReference type="EMBL" id="CP000115">
    <property type="protein sequence ID" value="ABA04415.1"/>
    <property type="molecule type" value="Genomic_DNA"/>
</dbReference>
<keyword evidence="1" id="KW-1133">Transmembrane helix</keyword>
<dbReference type="HOGENOM" id="CLU_171854_3_3_5"/>